<evidence type="ECO:0000256" key="2">
    <source>
        <dbReference type="ARBA" id="ARBA00022679"/>
    </source>
</evidence>
<keyword evidence="3" id="KW-0949">S-adenosyl-L-methionine</keyword>
<dbReference type="SUPFAM" id="SSF53335">
    <property type="entry name" value="S-adenosyl-L-methionine-dependent methyltransferases"/>
    <property type="match status" value="1"/>
</dbReference>
<dbReference type="PANTHER" id="PTHR43712:SF5">
    <property type="entry name" value="O-METHYLTRANSFERASE ASQN-RELATED"/>
    <property type="match status" value="1"/>
</dbReference>
<dbReference type="InterPro" id="IPR001077">
    <property type="entry name" value="COMT_C"/>
</dbReference>
<dbReference type="InterPro" id="IPR029063">
    <property type="entry name" value="SAM-dependent_MTases_sf"/>
</dbReference>
<name>A0A9Q9AP02_9PEZI</name>
<dbReference type="GO" id="GO:0008171">
    <property type="term" value="F:O-methyltransferase activity"/>
    <property type="evidence" value="ECO:0007669"/>
    <property type="project" value="InterPro"/>
</dbReference>
<keyword evidence="2" id="KW-0808">Transferase</keyword>
<dbReference type="GO" id="GO:0032259">
    <property type="term" value="P:methylation"/>
    <property type="evidence" value="ECO:0007669"/>
    <property type="project" value="UniProtKB-KW"/>
</dbReference>
<dbReference type="SUPFAM" id="SSF46785">
    <property type="entry name" value="Winged helix' DNA-binding domain"/>
    <property type="match status" value="1"/>
</dbReference>
<keyword evidence="1" id="KW-0489">Methyltransferase</keyword>
<evidence type="ECO:0000259" key="4">
    <source>
        <dbReference type="Pfam" id="PF00891"/>
    </source>
</evidence>
<proteinExistence type="predicted"/>
<evidence type="ECO:0000313" key="6">
    <source>
        <dbReference type="Proteomes" id="UP001056384"/>
    </source>
</evidence>
<dbReference type="InterPro" id="IPR036390">
    <property type="entry name" value="WH_DNA-bd_sf"/>
</dbReference>
<reference evidence="5" key="1">
    <citation type="submission" date="2022-06" db="EMBL/GenBank/DDBJ databases">
        <title>Complete genome sequences of two strains of the flax pathogen Septoria linicola.</title>
        <authorList>
            <person name="Lapalu N."/>
            <person name="Simon A."/>
            <person name="Demenou B."/>
            <person name="Paumier D."/>
            <person name="Guillot M.-P."/>
            <person name="Gout L."/>
            <person name="Valade R."/>
        </authorList>
    </citation>
    <scope>NUCLEOTIDE SEQUENCE</scope>
    <source>
        <strain evidence="5">SE15195</strain>
    </source>
</reference>
<accession>A0A9Q9AP02</accession>
<dbReference type="Gene3D" id="1.10.10.10">
    <property type="entry name" value="Winged helix-like DNA-binding domain superfamily/Winged helix DNA-binding domain"/>
    <property type="match status" value="1"/>
</dbReference>
<dbReference type="EMBL" id="CP099421">
    <property type="protein sequence ID" value="USW52460.1"/>
    <property type="molecule type" value="Genomic_DNA"/>
</dbReference>
<dbReference type="InterPro" id="IPR016461">
    <property type="entry name" value="COMT-like"/>
</dbReference>
<dbReference type="PANTHER" id="PTHR43712">
    <property type="entry name" value="PUTATIVE (AFU_ORTHOLOGUE AFUA_4G14580)-RELATED"/>
    <property type="match status" value="1"/>
</dbReference>
<dbReference type="InterPro" id="IPR036388">
    <property type="entry name" value="WH-like_DNA-bd_sf"/>
</dbReference>
<dbReference type="OrthoDB" id="1606438at2759"/>
<gene>
    <name evidence="5" type="ORF">Slin15195_G057790</name>
</gene>
<dbReference type="Proteomes" id="UP001056384">
    <property type="component" value="Chromosome 4"/>
</dbReference>
<evidence type="ECO:0000313" key="5">
    <source>
        <dbReference type="EMBL" id="USW52460.1"/>
    </source>
</evidence>
<protein>
    <submittedName>
        <fullName evidence="5">O-methyltransferase domain, S-adenosyl-L-methionine-dependent methyltransferase</fullName>
    </submittedName>
</protein>
<feature type="domain" description="O-methyltransferase C-terminal" evidence="4">
    <location>
        <begin position="212"/>
        <end position="406"/>
    </location>
</feature>
<dbReference type="Pfam" id="PF00891">
    <property type="entry name" value="Methyltransf_2"/>
    <property type="match status" value="1"/>
</dbReference>
<sequence length="432" mass="47428">MADKVARRSDSVIDQPLNALSAEISSSTAIVTKFLEENGHPQPSFDSSSPTSFPLDAPPNVQAARHRLIAAARDLHLLAYWPIDCGMYLTGDGCHLVYQHFITHFHIADNVPLQGSISYTDLASKLDLPVQKTTRILRYAMVDHIFREPQLGYIAHTALSRALRKDSAIPVVPCMMANIVENYMDALPKYVESIEKYGHEVETGENAPGTLGYGKPIMEFLAENPKNLAILSATMEETKKASWADLRQFVNGYEWAGIGGGVVVDVGGGEGPIAKAIASAFPQIHCVVHDRPSAVAKGQAECPKAIASRVSWQAHDFFQPNPIKGADVYFMRWILHDWPDHSSAEILRNIAVSMGEKSRIVIADMVVPDPGVDNAVMEELYRRIDIIMMSMNGIERSLGQWEDLIGSVEGLKIASVRKLGQGVFSLIEVVKG</sequence>
<keyword evidence="6" id="KW-1185">Reference proteome</keyword>
<dbReference type="PROSITE" id="PS51683">
    <property type="entry name" value="SAM_OMT_II"/>
    <property type="match status" value="1"/>
</dbReference>
<dbReference type="AlphaFoldDB" id="A0A9Q9AP02"/>
<dbReference type="Gene3D" id="3.40.50.150">
    <property type="entry name" value="Vaccinia Virus protein VP39"/>
    <property type="match status" value="1"/>
</dbReference>
<evidence type="ECO:0000256" key="3">
    <source>
        <dbReference type="ARBA" id="ARBA00022691"/>
    </source>
</evidence>
<organism evidence="5 6">
    <name type="scientific">Septoria linicola</name>
    <dbReference type="NCBI Taxonomy" id="215465"/>
    <lineage>
        <taxon>Eukaryota</taxon>
        <taxon>Fungi</taxon>
        <taxon>Dikarya</taxon>
        <taxon>Ascomycota</taxon>
        <taxon>Pezizomycotina</taxon>
        <taxon>Dothideomycetes</taxon>
        <taxon>Dothideomycetidae</taxon>
        <taxon>Mycosphaerellales</taxon>
        <taxon>Mycosphaerellaceae</taxon>
        <taxon>Septoria</taxon>
    </lineage>
</organism>
<evidence type="ECO:0000256" key="1">
    <source>
        <dbReference type="ARBA" id="ARBA00022603"/>
    </source>
</evidence>